<keyword evidence="8" id="KW-0812">Transmembrane</keyword>
<evidence type="ECO:0000256" key="2">
    <source>
        <dbReference type="ARBA" id="ARBA00012438"/>
    </source>
</evidence>
<keyword evidence="8" id="KW-0472">Membrane</keyword>
<name>A0A9E7U3D6_9EURY</name>
<dbReference type="GeneID" id="74943428"/>
<keyword evidence="8" id="KW-1133">Transmembrane helix</keyword>
<dbReference type="InterPro" id="IPR036890">
    <property type="entry name" value="HATPase_C_sf"/>
</dbReference>
<dbReference type="SUPFAM" id="SSF55874">
    <property type="entry name" value="ATPase domain of HSP90 chaperone/DNA topoisomerase II/histidine kinase"/>
    <property type="match status" value="1"/>
</dbReference>
<keyword evidence="7" id="KW-0175">Coiled coil</keyword>
<dbReference type="InterPro" id="IPR005467">
    <property type="entry name" value="His_kinase_dom"/>
</dbReference>
<dbReference type="PANTHER" id="PTHR44936:SF10">
    <property type="entry name" value="SENSOR PROTEIN RSTB"/>
    <property type="match status" value="1"/>
</dbReference>
<feature type="transmembrane region" description="Helical" evidence="8">
    <location>
        <begin position="20"/>
        <end position="38"/>
    </location>
</feature>
<dbReference type="PROSITE" id="PS50109">
    <property type="entry name" value="HIS_KIN"/>
    <property type="match status" value="1"/>
</dbReference>
<feature type="domain" description="Histidine kinase" evidence="9">
    <location>
        <begin position="164"/>
        <end position="362"/>
    </location>
</feature>
<keyword evidence="11" id="KW-1185">Reference proteome</keyword>
<accession>A0A9E7U3D6</accession>
<dbReference type="InterPro" id="IPR004358">
    <property type="entry name" value="Sig_transdc_His_kin-like_C"/>
</dbReference>
<dbReference type="EC" id="2.7.13.3" evidence="2"/>
<evidence type="ECO:0000256" key="1">
    <source>
        <dbReference type="ARBA" id="ARBA00000085"/>
    </source>
</evidence>
<dbReference type="EMBL" id="CP104003">
    <property type="protein sequence ID" value="UWM53130.1"/>
    <property type="molecule type" value="Genomic_DNA"/>
</dbReference>
<evidence type="ECO:0000313" key="10">
    <source>
        <dbReference type="EMBL" id="UWM53130.1"/>
    </source>
</evidence>
<dbReference type="Pfam" id="PF02518">
    <property type="entry name" value="HATPase_c"/>
    <property type="match status" value="1"/>
</dbReference>
<gene>
    <name evidence="10" type="ORF">N0B31_13360</name>
</gene>
<protein>
    <recommendedName>
        <fullName evidence="2">histidine kinase</fullName>
        <ecNumber evidence="2">2.7.13.3</ecNumber>
    </recommendedName>
</protein>
<evidence type="ECO:0000256" key="4">
    <source>
        <dbReference type="ARBA" id="ARBA00022741"/>
    </source>
</evidence>
<feature type="transmembrane region" description="Helical" evidence="8">
    <location>
        <begin position="80"/>
        <end position="100"/>
    </location>
</feature>
<dbReference type="PANTHER" id="PTHR44936">
    <property type="entry name" value="SENSOR PROTEIN CREC"/>
    <property type="match status" value="1"/>
</dbReference>
<reference evidence="10" key="1">
    <citation type="submission" date="2022-09" db="EMBL/GenBank/DDBJ databases">
        <title>Diverse halophilic archaea isolated from saline environments.</title>
        <authorList>
            <person name="Cui H.-L."/>
        </authorList>
    </citation>
    <scope>NUCLEOTIDE SEQUENCE</scope>
    <source>
        <strain evidence="10">ZS-35-S2</strain>
    </source>
</reference>
<dbReference type="GO" id="GO:0005524">
    <property type="term" value="F:ATP binding"/>
    <property type="evidence" value="ECO:0007669"/>
    <property type="project" value="UniProtKB-KW"/>
</dbReference>
<dbReference type="InterPro" id="IPR050980">
    <property type="entry name" value="2C_sensor_his_kinase"/>
</dbReference>
<evidence type="ECO:0000256" key="8">
    <source>
        <dbReference type="SAM" id="Phobius"/>
    </source>
</evidence>
<evidence type="ECO:0000256" key="7">
    <source>
        <dbReference type="SAM" id="Coils"/>
    </source>
</evidence>
<comment type="catalytic activity">
    <reaction evidence="1">
        <text>ATP + protein L-histidine = ADP + protein N-phospho-L-histidine.</text>
        <dbReference type="EC" id="2.7.13.3"/>
    </reaction>
</comment>
<evidence type="ECO:0000256" key="3">
    <source>
        <dbReference type="ARBA" id="ARBA00022679"/>
    </source>
</evidence>
<dbReference type="InterPro" id="IPR003594">
    <property type="entry name" value="HATPase_dom"/>
</dbReference>
<evidence type="ECO:0000313" key="11">
    <source>
        <dbReference type="Proteomes" id="UP001057580"/>
    </source>
</evidence>
<keyword evidence="5 10" id="KW-0418">Kinase</keyword>
<dbReference type="Proteomes" id="UP001057580">
    <property type="component" value="Chromosome"/>
</dbReference>
<dbReference type="GO" id="GO:0004673">
    <property type="term" value="F:protein histidine kinase activity"/>
    <property type="evidence" value="ECO:0007669"/>
    <property type="project" value="UniProtKB-EC"/>
</dbReference>
<keyword evidence="4" id="KW-0547">Nucleotide-binding</keyword>
<evidence type="ECO:0000259" key="9">
    <source>
        <dbReference type="PROSITE" id="PS50109"/>
    </source>
</evidence>
<evidence type="ECO:0000256" key="5">
    <source>
        <dbReference type="ARBA" id="ARBA00022777"/>
    </source>
</evidence>
<proteinExistence type="predicted"/>
<dbReference type="RefSeq" id="WP_260592125.1">
    <property type="nucleotide sequence ID" value="NZ_CP104003.1"/>
</dbReference>
<dbReference type="PRINTS" id="PR00344">
    <property type="entry name" value="BCTRLSENSOR"/>
</dbReference>
<keyword evidence="6" id="KW-0067">ATP-binding</keyword>
<dbReference type="Gene3D" id="3.30.565.10">
    <property type="entry name" value="Histidine kinase-like ATPase, C-terminal domain"/>
    <property type="match status" value="1"/>
</dbReference>
<evidence type="ECO:0000256" key="6">
    <source>
        <dbReference type="ARBA" id="ARBA00022840"/>
    </source>
</evidence>
<feature type="transmembrane region" description="Helical" evidence="8">
    <location>
        <begin position="50"/>
        <end position="68"/>
    </location>
</feature>
<dbReference type="AlphaFoldDB" id="A0A9E7U3D6"/>
<keyword evidence="3" id="KW-0808">Transferase</keyword>
<sequence>MQPSGVRASTGRVPRLTGAAAEVGIVGLGVLFVGLGVFDFLTNGRTPLEFVLATLPALATLVLWAGVRRLDYSASFYPRLFVWTLAGTGGLVAIVAFALLGQSGSLTEALPLVQFLGGVGSTGGLVAGVNEFRSVEAAREAERAQVEAELAERERERLQFLNNLLRHNVLNSVHIAQGYASIVREKTDADAELDTIETQHEAVVALVENVRVLVQSTAGETDRRPVDLRPVLLDEVDSLEYANAPVAVWVEVPEGLVVRADPLVRYVFENVLTNAVEHSDRDVPQVAVTAEGDGEWVVVRVADDGPGISDARKASVFEPTGPGNHGLGLYLVDTLVSGYGGSIHVEDNEERGAVFEIRLPAA</sequence>
<dbReference type="KEGG" id="ssai:N0B31_13360"/>
<organism evidence="10 11">
    <name type="scientific">Salinirubellus salinus</name>
    <dbReference type="NCBI Taxonomy" id="1364945"/>
    <lineage>
        <taxon>Archaea</taxon>
        <taxon>Methanobacteriati</taxon>
        <taxon>Methanobacteriota</taxon>
        <taxon>Stenosarchaea group</taxon>
        <taxon>Halobacteria</taxon>
        <taxon>Halobacteriales</taxon>
        <taxon>Natronomonadaceae</taxon>
        <taxon>Salinirubellus</taxon>
    </lineage>
</organism>
<feature type="coiled-coil region" evidence="7">
    <location>
        <begin position="134"/>
        <end position="163"/>
    </location>
</feature>
<dbReference type="SMART" id="SM00387">
    <property type="entry name" value="HATPase_c"/>
    <property type="match status" value="1"/>
</dbReference>